<dbReference type="InterPro" id="IPR050987">
    <property type="entry name" value="AtrR-like"/>
</dbReference>
<dbReference type="Gene3D" id="4.10.240.10">
    <property type="entry name" value="Zn(2)-C6 fungal-type DNA-binding domain"/>
    <property type="match status" value="1"/>
</dbReference>
<dbReference type="EMBL" id="JAGMUU010000002">
    <property type="protein sequence ID" value="KAH7159791.1"/>
    <property type="molecule type" value="Genomic_DNA"/>
</dbReference>
<dbReference type="InterPro" id="IPR007219">
    <property type="entry name" value="XnlR_reg_dom"/>
</dbReference>
<dbReference type="SMART" id="SM00906">
    <property type="entry name" value="Fungal_trans"/>
    <property type="match status" value="1"/>
</dbReference>
<dbReference type="GO" id="GO:0000981">
    <property type="term" value="F:DNA-binding transcription factor activity, RNA polymerase II-specific"/>
    <property type="evidence" value="ECO:0007669"/>
    <property type="project" value="InterPro"/>
</dbReference>
<evidence type="ECO:0000259" key="4">
    <source>
        <dbReference type="PROSITE" id="PS50048"/>
    </source>
</evidence>
<name>A0A9P9JFT5_9HYPO</name>
<comment type="caution">
    <text evidence="5">The sequence shown here is derived from an EMBL/GenBank/DDBJ whole genome shotgun (WGS) entry which is preliminary data.</text>
</comment>
<evidence type="ECO:0000256" key="1">
    <source>
        <dbReference type="ARBA" id="ARBA00022723"/>
    </source>
</evidence>
<proteinExistence type="predicted"/>
<keyword evidence="1" id="KW-0479">Metal-binding</keyword>
<keyword evidence="6" id="KW-1185">Reference proteome</keyword>
<evidence type="ECO:0000256" key="3">
    <source>
        <dbReference type="SAM" id="MobiDB-lite"/>
    </source>
</evidence>
<dbReference type="PROSITE" id="PS50048">
    <property type="entry name" value="ZN2_CY6_FUNGAL_2"/>
    <property type="match status" value="1"/>
</dbReference>
<dbReference type="InterPro" id="IPR001138">
    <property type="entry name" value="Zn2Cys6_DnaBD"/>
</dbReference>
<evidence type="ECO:0000313" key="6">
    <source>
        <dbReference type="Proteomes" id="UP000717696"/>
    </source>
</evidence>
<dbReference type="SUPFAM" id="SSF57701">
    <property type="entry name" value="Zn2/Cys6 DNA-binding domain"/>
    <property type="match status" value="1"/>
</dbReference>
<dbReference type="GO" id="GO:0003677">
    <property type="term" value="F:DNA binding"/>
    <property type="evidence" value="ECO:0007669"/>
    <property type="project" value="InterPro"/>
</dbReference>
<dbReference type="InterPro" id="IPR036864">
    <property type="entry name" value="Zn2-C6_fun-type_DNA-bd_sf"/>
</dbReference>
<feature type="domain" description="Zn(2)-C6 fungal-type" evidence="4">
    <location>
        <begin position="25"/>
        <end position="54"/>
    </location>
</feature>
<dbReference type="Pfam" id="PF04082">
    <property type="entry name" value="Fungal_trans"/>
    <property type="match status" value="1"/>
</dbReference>
<evidence type="ECO:0000313" key="5">
    <source>
        <dbReference type="EMBL" id="KAH7159791.1"/>
    </source>
</evidence>
<organism evidence="5 6">
    <name type="scientific">Dactylonectria estremocensis</name>
    <dbReference type="NCBI Taxonomy" id="1079267"/>
    <lineage>
        <taxon>Eukaryota</taxon>
        <taxon>Fungi</taxon>
        <taxon>Dikarya</taxon>
        <taxon>Ascomycota</taxon>
        <taxon>Pezizomycotina</taxon>
        <taxon>Sordariomycetes</taxon>
        <taxon>Hypocreomycetidae</taxon>
        <taxon>Hypocreales</taxon>
        <taxon>Nectriaceae</taxon>
        <taxon>Dactylonectria</taxon>
    </lineage>
</organism>
<sequence length="713" mass="79345">MDADGTDAEEAADFDNHSSPVHILSCEQCRHRKVRCDKKEPCGPCGRKQIACTFPAGFKPRQRRQRALVSNSYEDKIDDISRKLDRICSLVDRNGLASTHTQDGPLSGQTNFVAHRTPGSFNSSPVPQTQSSEDASGSDYEGELSLTAHATFATNFAQQAVNNNHPLKISQEVASSLDALRRTLVTNEDRSERSRILHAQLIPPTSIVDGLRMPPINLAMAAVQSLRSSARARIFCCLEFESIGQFVEYFFTVYSGQPSIADLIIVNCSLERLLIEYGNGEADEARKNEFRSQGLLCRRNMESILARLPFNLPMSLDFSLALLMASTYYLEISKPSMAWNCVAAASQMSQALGFHRDVPLKPENPETRRRRTKLFWCIFLLDKTLALRLGRSSTIRDCDVTLPRMDVETVADGQLDAVLPKWIDIAILHGKVFDDIYSPGALLQPEGVRVTRARALATEMQRVFEGESPAETRYLEGRRRALGNSTHELLKRADRISYLADLTLIYRSIPSGPYSTSAFCDECIATANRGLEEHKKCIVLLRDMEGDVLELYIQWALLSSPFVPFIVIFCHVIETSAPLHLEKLAAVVETLQMLPPDYPEAYKKQLRLFKRMYDVACKYVEAGATAASGQTQGGFEAFFKEAGIALPNNQTLQMPDPGQQNPQMNPGVGFGVGMGSIEGADEGLVANMENPSFELGNWFDQNYQILKMMEDGV</sequence>
<dbReference type="PANTHER" id="PTHR46910">
    <property type="entry name" value="TRANSCRIPTION FACTOR PDR1"/>
    <property type="match status" value="1"/>
</dbReference>
<dbReference type="PROSITE" id="PS00463">
    <property type="entry name" value="ZN2_CY6_FUNGAL_1"/>
    <property type="match status" value="1"/>
</dbReference>
<dbReference type="OrthoDB" id="103819at2759"/>
<dbReference type="PANTHER" id="PTHR46910:SF5">
    <property type="entry name" value="ZN(II)2CYS6 TRANSCRIPTION FACTOR (EUROFUNG)"/>
    <property type="match status" value="1"/>
</dbReference>
<dbReference type="SMART" id="SM00066">
    <property type="entry name" value="GAL4"/>
    <property type="match status" value="1"/>
</dbReference>
<dbReference type="GO" id="GO:0008270">
    <property type="term" value="F:zinc ion binding"/>
    <property type="evidence" value="ECO:0007669"/>
    <property type="project" value="InterPro"/>
</dbReference>
<dbReference type="Proteomes" id="UP000717696">
    <property type="component" value="Unassembled WGS sequence"/>
</dbReference>
<feature type="compositionally biased region" description="Polar residues" evidence="3">
    <location>
        <begin position="119"/>
        <end position="135"/>
    </location>
</feature>
<dbReference type="Pfam" id="PF00172">
    <property type="entry name" value="Zn_clus"/>
    <property type="match status" value="1"/>
</dbReference>
<reference evidence="5" key="1">
    <citation type="journal article" date="2021" name="Nat. Commun.">
        <title>Genetic determinants of endophytism in the Arabidopsis root mycobiome.</title>
        <authorList>
            <person name="Mesny F."/>
            <person name="Miyauchi S."/>
            <person name="Thiergart T."/>
            <person name="Pickel B."/>
            <person name="Atanasova L."/>
            <person name="Karlsson M."/>
            <person name="Huettel B."/>
            <person name="Barry K.W."/>
            <person name="Haridas S."/>
            <person name="Chen C."/>
            <person name="Bauer D."/>
            <person name="Andreopoulos W."/>
            <person name="Pangilinan J."/>
            <person name="LaButti K."/>
            <person name="Riley R."/>
            <person name="Lipzen A."/>
            <person name="Clum A."/>
            <person name="Drula E."/>
            <person name="Henrissat B."/>
            <person name="Kohler A."/>
            <person name="Grigoriev I.V."/>
            <person name="Martin F.M."/>
            <person name="Hacquard S."/>
        </authorList>
    </citation>
    <scope>NUCLEOTIDE SEQUENCE</scope>
    <source>
        <strain evidence="5">MPI-CAGE-AT-0021</strain>
    </source>
</reference>
<dbReference type="AlphaFoldDB" id="A0A9P9JFT5"/>
<dbReference type="CDD" id="cd00067">
    <property type="entry name" value="GAL4"/>
    <property type="match status" value="1"/>
</dbReference>
<feature type="compositionally biased region" description="Polar residues" evidence="3">
    <location>
        <begin position="98"/>
        <end position="112"/>
    </location>
</feature>
<dbReference type="CDD" id="cd12148">
    <property type="entry name" value="fungal_TF_MHR"/>
    <property type="match status" value="1"/>
</dbReference>
<evidence type="ECO:0000256" key="2">
    <source>
        <dbReference type="ARBA" id="ARBA00023242"/>
    </source>
</evidence>
<feature type="region of interest" description="Disordered" evidence="3">
    <location>
        <begin position="98"/>
        <end position="140"/>
    </location>
</feature>
<gene>
    <name evidence="5" type="ORF">B0J13DRAFT_539649</name>
</gene>
<dbReference type="GO" id="GO:0006351">
    <property type="term" value="P:DNA-templated transcription"/>
    <property type="evidence" value="ECO:0007669"/>
    <property type="project" value="InterPro"/>
</dbReference>
<keyword evidence="2" id="KW-0539">Nucleus</keyword>
<accession>A0A9P9JFT5</accession>
<protein>
    <submittedName>
        <fullName evidence="5">Fungal-specific transcription factor domain-containing protein</fullName>
    </submittedName>
</protein>